<gene>
    <name evidence="2" type="ORF">CQW23_11000</name>
</gene>
<protein>
    <submittedName>
        <fullName evidence="2">Uncharacterized protein</fullName>
    </submittedName>
</protein>
<name>A0A2G2X1C1_CAPBA</name>
<keyword evidence="1" id="KW-0472">Membrane</keyword>
<feature type="transmembrane region" description="Helical" evidence="1">
    <location>
        <begin position="66"/>
        <end position="89"/>
    </location>
</feature>
<feature type="transmembrane region" description="Helical" evidence="1">
    <location>
        <begin position="36"/>
        <end position="54"/>
    </location>
</feature>
<keyword evidence="3" id="KW-1185">Reference proteome</keyword>
<sequence length="166" mass="18763">MVPGWFTPVMLILVRTVALFFSLGGSYYYGAGNAALNLMFLYNIFAEAVVTTRGQFNTSPRLKLALAYWAFSAATVIVSVTFFDVYFSIRNNITMQGRKMLIERRNNQAILAEPNQNGFEKYFVEGLRIALKTVRNSSWEDRARIAASIIVFLLRLAELVSSHLCN</sequence>
<organism evidence="2 3">
    <name type="scientific">Capsicum baccatum</name>
    <name type="common">Peruvian pepper</name>
    <dbReference type="NCBI Taxonomy" id="33114"/>
    <lineage>
        <taxon>Eukaryota</taxon>
        <taxon>Viridiplantae</taxon>
        <taxon>Streptophyta</taxon>
        <taxon>Embryophyta</taxon>
        <taxon>Tracheophyta</taxon>
        <taxon>Spermatophyta</taxon>
        <taxon>Magnoliopsida</taxon>
        <taxon>eudicotyledons</taxon>
        <taxon>Gunneridae</taxon>
        <taxon>Pentapetalae</taxon>
        <taxon>asterids</taxon>
        <taxon>lamiids</taxon>
        <taxon>Solanales</taxon>
        <taxon>Solanaceae</taxon>
        <taxon>Solanoideae</taxon>
        <taxon>Capsiceae</taxon>
        <taxon>Capsicum</taxon>
    </lineage>
</organism>
<dbReference type="OrthoDB" id="1327978at2759"/>
<reference evidence="2 3" key="1">
    <citation type="journal article" date="2017" name="Genome Biol.">
        <title>New reference genome sequences of hot pepper reveal the massive evolution of plant disease-resistance genes by retroduplication.</title>
        <authorList>
            <person name="Kim S."/>
            <person name="Park J."/>
            <person name="Yeom S.I."/>
            <person name="Kim Y.M."/>
            <person name="Seo E."/>
            <person name="Kim K.T."/>
            <person name="Kim M.S."/>
            <person name="Lee J.M."/>
            <person name="Cheong K."/>
            <person name="Shin H.S."/>
            <person name="Kim S.B."/>
            <person name="Han K."/>
            <person name="Lee J."/>
            <person name="Park M."/>
            <person name="Lee H.A."/>
            <person name="Lee H.Y."/>
            <person name="Lee Y."/>
            <person name="Oh S."/>
            <person name="Lee J.H."/>
            <person name="Choi E."/>
            <person name="Choi E."/>
            <person name="Lee S.E."/>
            <person name="Jeon J."/>
            <person name="Kim H."/>
            <person name="Choi G."/>
            <person name="Song H."/>
            <person name="Lee J."/>
            <person name="Lee S.C."/>
            <person name="Kwon J.K."/>
            <person name="Lee H.Y."/>
            <person name="Koo N."/>
            <person name="Hong Y."/>
            <person name="Kim R.W."/>
            <person name="Kang W.H."/>
            <person name="Huh J.H."/>
            <person name="Kang B.C."/>
            <person name="Yang T.J."/>
            <person name="Lee Y.H."/>
            <person name="Bennetzen J.L."/>
            <person name="Choi D."/>
        </authorList>
    </citation>
    <scope>NUCLEOTIDE SEQUENCE [LARGE SCALE GENOMIC DNA]</scope>
    <source>
        <strain evidence="3">cv. PBC81</strain>
    </source>
</reference>
<reference evidence="3" key="2">
    <citation type="journal article" date="2017" name="J. Anim. Genet.">
        <title>Multiple reference genome sequences of hot pepper reveal the massive evolution of plant disease resistance genes by retroduplication.</title>
        <authorList>
            <person name="Kim S."/>
            <person name="Park J."/>
            <person name="Yeom S.-I."/>
            <person name="Kim Y.-M."/>
            <person name="Seo E."/>
            <person name="Kim K.-T."/>
            <person name="Kim M.-S."/>
            <person name="Lee J.M."/>
            <person name="Cheong K."/>
            <person name="Shin H.-S."/>
            <person name="Kim S.-B."/>
            <person name="Han K."/>
            <person name="Lee J."/>
            <person name="Park M."/>
            <person name="Lee H.-A."/>
            <person name="Lee H.-Y."/>
            <person name="Lee Y."/>
            <person name="Oh S."/>
            <person name="Lee J.H."/>
            <person name="Choi E."/>
            <person name="Choi E."/>
            <person name="Lee S.E."/>
            <person name="Jeon J."/>
            <person name="Kim H."/>
            <person name="Choi G."/>
            <person name="Song H."/>
            <person name="Lee J."/>
            <person name="Lee S.-C."/>
            <person name="Kwon J.-K."/>
            <person name="Lee H.-Y."/>
            <person name="Koo N."/>
            <person name="Hong Y."/>
            <person name="Kim R.W."/>
            <person name="Kang W.-H."/>
            <person name="Huh J.H."/>
            <person name="Kang B.-C."/>
            <person name="Yang T.-J."/>
            <person name="Lee Y.-H."/>
            <person name="Bennetzen J.L."/>
            <person name="Choi D."/>
        </authorList>
    </citation>
    <scope>NUCLEOTIDE SEQUENCE [LARGE SCALE GENOMIC DNA]</scope>
    <source>
        <strain evidence="3">cv. PBC81</strain>
    </source>
</reference>
<keyword evidence="1" id="KW-1133">Transmembrane helix</keyword>
<dbReference type="AlphaFoldDB" id="A0A2G2X1C1"/>
<evidence type="ECO:0000313" key="3">
    <source>
        <dbReference type="Proteomes" id="UP000224567"/>
    </source>
</evidence>
<accession>A0A2G2X1C1</accession>
<proteinExistence type="predicted"/>
<keyword evidence="1" id="KW-0812">Transmembrane</keyword>
<evidence type="ECO:0000313" key="2">
    <source>
        <dbReference type="EMBL" id="PHT51253.1"/>
    </source>
</evidence>
<comment type="caution">
    <text evidence="2">The sequence shown here is derived from an EMBL/GenBank/DDBJ whole genome shotgun (WGS) entry which is preliminary data.</text>
</comment>
<evidence type="ECO:0000256" key="1">
    <source>
        <dbReference type="SAM" id="Phobius"/>
    </source>
</evidence>
<dbReference type="EMBL" id="MLFT02000004">
    <property type="protein sequence ID" value="PHT51253.1"/>
    <property type="molecule type" value="Genomic_DNA"/>
</dbReference>
<feature type="transmembrane region" description="Helical" evidence="1">
    <location>
        <begin position="6"/>
        <end position="29"/>
    </location>
</feature>
<dbReference type="Proteomes" id="UP000224567">
    <property type="component" value="Unassembled WGS sequence"/>
</dbReference>